<dbReference type="AlphaFoldDB" id="A0A423PKL1"/>
<keyword evidence="3" id="KW-1003">Cell membrane</keyword>
<feature type="transmembrane region" description="Helical" evidence="7">
    <location>
        <begin position="53"/>
        <end position="71"/>
    </location>
</feature>
<dbReference type="PANTHER" id="PTHR23291">
    <property type="entry name" value="BAX INHIBITOR-RELATED"/>
    <property type="match status" value="1"/>
</dbReference>
<reference evidence="8 9" key="1">
    <citation type="submission" date="2013-10" db="EMBL/GenBank/DDBJ databases">
        <title>Salinisphaera japonica YTM-1 Genome Sequencing.</title>
        <authorList>
            <person name="Lai Q."/>
            <person name="Li C."/>
            <person name="Shao Z."/>
        </authorList>
    </citation>
    <scope>NUCLEOTIDE SEQUENCE [LARGE SCALE GENOMIC DNA]</scope>
    <source>
        <strain evidence="8 9">YTM-1</strain>
    </source>
</reference>
<keyword evidence="4 7" id="KW-0812">Transmembrane</keyword>
<proteinExistence type="inferred from homology"/>
<evidence type="ECO:0000256" key="2">
    <source>
        <dbReference type="ARBA" id="ARBA00010350"/>
    </source>
</evidence>
<accession>A0A423PKL1</accession>
<dbReference type="EMBL" id="AYKG01000037">
    <property type="protein sequence ID" value="ROO26119.1"/>
    <property type="molecule type" value="Genomic_DNA"/>
</dbReference>
<comment type="caution">
    <text evidence="8">The sequence shown here is derived from an EMBL/GenBank/DDBJ whole genome shotgun (WGS) entry which is preliminary data.</text>
</comment>
<keyword evidence="9" id="KW-1185">Reference proteome</keyword>
<evidence type="ECO:0000256" key="1">
    <source>
        <dbReference type="ARBA" id="ARBA00004651"/>
    </source>
</evidence>
<feature type="transmembrane region" description="Helical" evidence="7">
    <location>
        <begin position="193"/>
        <end position="209"/>
    </location>
</feature>
<gene>
    <name evidence="8" type="ORF">SAJA_11500</name>
</gene>
<dbReference type="GO" id="GO:0005886">
    <property type="term" value="C:plasma membrane"/>
    <property type="evidence" value="ECO:0007669"/>
    <property type="project" value="UniProtKB-SubCell"/>
</dbReference>
<feature type="transmembrane region" description="Helical" evidence="7">
    <location>
        <begin position="101"/>
        <end position="123"/>
    </location>
</feature>
<evidence type="ECO:0000256" key="4">
    <source>
        <dbReference type="ARBA" id="ARBA00022692"/>
    </source>
</evidence>
<comment type="subcellular location">
    <subcellularLocation>
        <location evidence="1">Cell membrane</location>
        <topology evidence="1">Multi-pass membrane protein</topology>
    </subcellularLocation>
</comment>
<dbReference type="InterPro" id="IPR006214">
    <property type="entry name" value="Bax_inhibitor_1-related"/>
</dbReference>
<sequence length="250" mass="26699">MARRALRDNVFESTISGPGHSRVNEVAMSVENTTYSSRAQTALATNSVLRNTYMLLSATLLFSATIAGITAAMNLPYPGMIITLVGYFGLLFLTNATANSGWGIVSVFALTGFMGYTLGPIINMYLTQFSNGAELVTMAMGGTGAIFVGMSAYALMSGKRFNQWAGMLMIGIVVAFVMSIIAVVFSIPALSMAVSFMFVLLMSGLIVYQTGEIVHGGETNYILATVTLFVTIYNLFLSLLQLLGVFAGDE</sequence>
<dbReference type="Proteomes" id="UP000285310">
    <property type="component" value="Unassembled WGS sequence"/>
</dbReference>
<dbReference type="CDD" id="cd10433">
    <property type="entry name" value="YccA_like"/>
    <property type="match status" value="1"/>
</dbReference>
<evidence type="ECO:0000313" key="9">
    <source>
        <dbReference type="Proteomes" id="UP000285310"/>
    </source>
</evidence>
<dbReference type="Pfam" id="PF01027">
    <property type="entry name" value="Bax1-I"/>
    <property type="match status" value="1"/>
</dbReference>
<feature type="transmembrane region" description="Helical" evidence="7">
    <location>
        <begin position="135"/>
        <end position="155"/>
    </location>
</feature>
<dbReference type="PANTHER" id="PTHR23291:SF115">
    <property type="entry name" value="MODULATOR OF FTSH PROTEASE YCCA"/>
    <property type="match status" value="1"/>
</dbReference>
<evidence type="ECO:0000256" key="7">
    <source>
        <dbReference type="RuleBase" id="RU004379"/>
    </source>
</evidence>
<feature type="transmembrane region" description="Helical" evidence="7">
    <location>
        <begin position="167"/>
        <end position="187"/>
    </location>
</feature>
<feature type="transmembrane region" description="Helical" evidence="7">
    <location>
        <begin position="221"/>
        <end position="247"/>
    </location>
</feature>
<name>A0A423PKL1_9GAMM</name>
<evidence type="ECO:0000313" key="8">
    <source>
        <dbReference type="EMBL" id="ROO26119.1"/>
    </source>
</evidence>
<dbReference type="FunCoup" id="A0A423PKL1">
    <property type="interactions" value="232"/>
</dbReference>
<comment type="similarity">
    <text evidence="2 7">Belongs to the BI1 family.</text>
</comment>
<feature type="transmembrane region" description="Helical" evidence="7">
    <location>
        <begin position="77"/>
        <end position="94"/>
    </location>
</feature>
<evidence type="ECO:0000256" key="6">
    <source>
        <dbReference type="ARBA" id="ARBA00023136"/>
    </source>
</evidence>
<keyword evidence="5 7" id="KW-1133">Transmembrane helix</keyword>
<evidence type="ECO:0000256" key="3">
    <source>
        <dbReference type="ARBA" id="ARBA00022475"/>
    </source>
</evidence>
<evidence type="ECO:0000256" key="5">
    <source>
        <dbReference type="ARBA" id="ARBA00022989"/>
    </source>
</evidence>
<organism evidence="8 9">
    <name type="scientific">Salinisphaera japonica YTM-1</name>
    <dbReference type="NCBI Taxonomy" id="1209778"/>
    <lineage>
        <taxon>Bacteria</taxon>
        <taxon>Pseudomonadati</taxon>
        <taxon>Pseudomonadota</taxon>
        <taxon>Gammaproteobacteria</taxon>
        <taxon>Salinisphaerales</taxon>
        <taxon>Salinisphaeraceae</taxon>
        <taxon>Salinisphaera</taxon>
    </lineage>
</organism>
<protein>
    <submittedName>
        <fullName evidence="8">HflBKC-binding inner membrane protein</fullName>
    </submittedName>
</protein>
<dbReference type="InParanoid" id="A0A423PKL1"/>
<keyword evidence="6 7" id="KW-0472">Membrane</keyword>